<protein>
    <submittedName>
        <fullName evidence="1">Uncharacterized protein</fullName>
    </submittedName>
</protein>
<name>A0A377GEZ0_9GAMM</name>
<reference evidence="1 2" key="1">
    <citation type="submission" date="2018-06" db="EMBL/GenBank/DDBJ databases">
        <authorList>
            <consortium name="Pathogen Informatics"/>
            <person name="Doyle S."/>
        </authorList>
    </citation>
    <scope>NUCLEOTIDE SEQUENCE [LARGE SCALE GENOMIC DNA]</scope>
    <source>
        <strain evidence="1 2">NCTC11370</strain>
    </source>
</reference>
<dbReference type="AlphaFoldDB" id="A0A377GEZ0"/>
<organism evidence="1 2">
    <name type="scientific">Fluoribacter dumoffii</name>
    <dbReference type="NCBI Taxonomy" id="463"/>
    <lineage>
        <taxon>Bacteria</taxon>
        <taxon>Pseudomonadati</taxon>
        <taxon>Pseudomonadota</taxon>
        <taxon>Gammaproteobacteria</taxon>
        <taxon>Legionellales</taxon>
        <taxon>Legionellaceae</taxon>
        <taxon>Fluoribacter</taxon>
    </lineage>
</organism>
<dbReference type="EMBL" id="UGGT01000001">
    <property type="protein sequence ID" value="STO23140.1"/>
    <property type="molecule type" value="Genomic_DNA"/>
</dbReference>
<accession>A0A377GEZ0</accession>
<dbReference type="Proteomes" id="UP000254554">
    <property type="component" value="Unassembled WGS sequence"/>
</dbReference>
<sequence>MFSSRFIKFTFILLMLFIVASNFVSRLIFILNGAMNTNGTKLSQDKPDEKIFSRRDLLGQATAGLAHKLIILTALI</sequence>
<proteinExistence type="predicted"/>
<gene>
    <name evidence="1" type="ORF">NCTC11370_03246</name>
</gene>
<evidence type="ECO:0000313" key="2">
    <source>
        <dbReference type="Proteomes" id="UP000254554"/>
    </source>
</evidence>
<evidence type="ECO:0000313" key="1">
    <source>
        <dbReference type="EMBL" id="STO23140.1"/>
    </source>
</evidence>
<keyword evidence="2" id="KW-1185">Reference proteome</keyword>